<dbReference type="CDD" id="cd00180">
    <property type="entry name" value="PKc"/>
    <property type="match status" value="1"/>
</dbReference>
<keyword evidence="1" id="KW-0808">Transferase</keyword>
<dbReference type="PROSITE" id="PS50011">
    <property type="entry name" value="PROTEIN_KINASE_DOM"/>
    <property type="match status" value="1"/>
</dbReference>
<evidence type="ECO:0000259" key="6">
    <source>
        <dbReference type="PROSITE" id="PS50011"/>
    </source>
</evidence>
<gene>
    <name evidence="7" type="ORF">NESM_000323500</name>
</gene>
<feature type="region of interest" description="Disordered" evidence="5">
    <location>
        <begin position="117"/>
        <end position="139"/>
    </location>
</feature>
<dbReference type="SUPFAM" id="SSF56112">
    <property type="entry name" value="Protein kinase-like (PK-like)"/>
    <property type="match status" value="1"/>
</dbReference>
<dbReference type="GO" id="GO:0005524">
    <property type="term" value="F:ATP binding"/>
    <property type="evidence" value="ECO:0007669"/>
    <property type="project" value="UniProtKB-KW"/>
</dbReference>
<dbReference type="Gene3D" id="1.10.510.10">
    <property type="entry name" value="Transferase(Phosphotransferase) domain 1"/>
    <property type="match status" value="1"/>
</dbReference>
<protein>
    <submittedName>
        <fullName evidence="7">Protein kinase</fullName>
    </submittedName>
</protein>
<dbReference type="Gene3D" id="3.30.200.20">
    <property type="entry name" value="Phosphorylase Kinase, domain 1"/>
    <property type="match status" value="1"/>
</dbReference>
<evidence type="ECO:0000256" key="5">
    <source>
        <dbReference type="SAM" id="MobiDB-lite"/>
    </source>
</evidence>
<feature type="compositionally biased region" description="Polar residues" evidence="5">
    <location>
        <begin position="78"/>
        <end position="89"/>
    </location>
</feature>
<sequence>MSYFSGDYVDLYRSSAGQHGVDPSVTRDDNTPYSRPPSEVYGAFSNSHSNAVGTFQTAPPAPPPLTPPALGQPAPQYAVTQQRSGSAVTSPDAIPQYSSYSTLAPPLANSSLVQSFGSRELPSSPVPHSHTDTYEKPLPPEALGARQLIDYIFTPHVPGRPHSSLSPPSAVARPSPREIGWPMPLLAEPVNPKTGRRLVFFGKGQQPQFVLAEQRNRFIAVMFKPILPAAAAVVVGAAPALGDDSAAAGYTSYGTVLGYSDDNTKIVWHDRSERFASHVSLSSIVTVHRASAMQCKHCGFVLLKQELREHMSTHKKGAGVEYGVFTDDEVLGMLCGDSGLLQNLSSPRRLGEGAQGVVDLMEVVQPTTAEMAQAGPSSAAYRFVSEQLSREARLQKVVLKSMEFSSEAKALAEYQKSVRFMTVMQHPHLVEYLAVQLKPDRRTVCICMPYYQEGDVAAMIRNFRGDHFDESFLCSIALQLSLALAFLHERNPPIVHGDLKVENAMFYNNKQQIVLMDLDASREVLGGYQEAVQSSLGTTAYMAPETLKVERLMPSSDMWSLGVLLYVLTVLPDFPMILNPNTQNLDLLNADCWATEDDLRAMEHYSSAISGSRTGGSAVAVGSGNSGMTLGECVRISVTRKGYSNELAQLIVDLLSYNPLKRPTADVVGTRLTEIMTNCLLQF</sequence>
<evidence type="ECO:0000256" key="1">
    <source>
        <dbReference type="ARBA" id="ARBA00022679"/>
    </source>
</evidence>
<keyword evidence="3 7" id="KW-0418">Kinase</keyword>
<dbReference type="InterPro" id="IPR011009">
    <property type="entry name" value="Kinase-like_dom_sf"/>
</dbReference>
<dbReference type="GO" id="GO:0004674">
    <property type="term" value="F:protein serine/threonine kinase activity"/>
    <property type="evidence" value="ECO:0007669"/>
    <property type="project" value="TreeGrafter"/>
</dbReference>
<reference evidence="7 8" key="1">
    <citation type="journal article" date="2021" name="MBio">
        <title>A New Model Trypanosomatid, Novymonas esmeraldas: Genomic Perception of Its 'Candidatus Pandoraea novymonadis' Endosymbiont.</title>
        <authorList>
            <person name="Zakharova A."/>
            <person name="Saura A."/>
            <person name="Butenko A."/>
            <person name="Podesvova L."/>
            <person name="Warmusova S."/>
            <person name="Kostygov A.Y."/>
            <person name="Nenarokova A."/>
            <person name="Lukes J."/>
            <person name="Opperdoes F.R."/>
            <person name="Yurchenko V."/>
        </authorList>
    </citation>
    <scope>NUCLEOTIDE SEQUENCE [LARGE SCALE GENOMIC DNA]</scope>
    <source>
        <strain evidence="7 8">E262AT.01</strain>
    </source>
</reference>
<feature type="region of interest" description="Disordered" evidence="5">
    <location>
        <begin position="14"/>
        <end position="92"/>
    </location>
</feature>
<dbReference type="SMART" id="SM00220">
    <property type="entry name" value="S_TKc"/>
    <property type="match status" value="1"/>
</dbReference>
<organism evidence="7 8">
    <name type="scientific">Novymonas esmeraldas</name>
    <dbReference type="NCBI Taxonomy" id="1808958"/>
    <lineage>
        <taxon>Eukaryota</taxon>
        <taxon>Discoba</taxon>
        <taxon>Euglenozoa</taxon>
        <taxon>Kinetoplastea</taxon>
        <taxon>Metakinetoplastina</taxon>
        <taxon>Trypanosomatida</taxon>
        <taxon>Trypanosomatidae</taxon>
        <taxon>Novymonas</taxon>
    </lineage>
</organism>
<name>A0AAW0EMH4_9TRYP</name>
<dbReference type="PANTHER" id="PTHR43671">
    <property type="entry name" value="SERINE/THREONINE-PROTEIN KINASE NEK"/>
    <property type="match status" value="1"/>
</dbReference>
<dbReference type="AlphaFoldDB" id="A0AAW0EMH4"/>
<keyword evidence="4" id="KW-0067">ATP-binding</keyword>
<dbReference type="FunFam" id="1.10.510.10:FF:002921">
    <property type="match status" value="1"/>
</dbReference>
<dbReference type="InterPro" id="IPR050660">
    <property type="entry name" value="NEK_Ser/Thr_kinase"/>
</dbReference>
<dbReference type="Proteomes" id="UP001430356">
    <property type="component" value="Unassembled WGS sequence"/>
</dbReference>
<evidence type="ECO:0000313" key="7">
    <source>
        <dbReference type="EMBL" id="KAK7194105.1"/>
    </source>
</evidence>
<dbReference type="PANTHER" id="PTHR43671:SF103">
    <property type="entry name" value="KINASE, PUTATIVE-RELATED"/>
    <property type="match status" value="1"/>
</dbReference>
<keyword evidence="2" id="KW-0547">Nucleotide-binding</keyword>
<evidence type="ECO:0000256" key="2">
    <source>
        <dbReference type="ARBA" id="ARBA00022741"/>
    </source>
</evidence>
<dbReference type="Pfam" id="PF00069">
    <property type="entry name" value="Pkinase"/>
    <property type="match status" value="1"/>
</dbReference>
<feature type="domain" description="Protein kinase" evidence="6">
    <location>
        <begin position="344"/>
        <end position="676"/>
    </location>
</feature>
<feature type="compositionally biased region" description="Polar residues" evidence="5">
    <location>
        <begin position="44"/>
        <end position="55"/>
    </location>
</feature>
<evidence type="ECO:0000313" key="8">
    <source>
        <dbReference type="Proteomes" id="UP001430356"/>
    </source>
</evidence>
<comment type="caution">
    <text evidence="7">The sequence shown here is derived from an EMBL/GenBank/DDBJ whole genome shotgun (WGS) entry which is preliminary data.</text>
</comment>
<accession>A0AAW0EMH4</accession>
<evidence type="ECO:0000256" key="3">
    <source>
        <dbReference type="ARBA" id="ARBA00022777"/>
    </source>
</evidence>
<keyword evidence="8" id="KW-1185">Reference proteome</keyword>
<evidence type="ECO:0000256" key="4">
    <source>
        <dbReference type="ARBA" id="ARBA00022840"/>
    </source>
</evidence>
<dbReference type="EMBL" id="JAECZO010000031">
    <property type="protein sequence ID" value="KAK7194105.1"/>
    <property type="molecule type" value="Genomic_DNA"/>
</dbReference>
<dbReference type="InterPro" id="IPR000719">
    <property type="entry name" value="Prot_kinase_dom"/>
</dbReference>
<proteinExistence type="predicted"/>